<keyword evidence="2" id="KW-1185">Reference proteome</keyword>
<name>B5E840_CITBB</name>
<reference evidence="1 2" key="1">
    <citation type="submission" date="2008-07" db="EMBL/GenBank/DDBJ databases">
        <title>Complete sequence of Geobacter bemidjiensis BEM.</title>
        <authorList>
            <consortium name="US DOE Joint Genome Institute"/>
            <person name="Lucas S."/>
            <person name="Copeland A."/>
            <person name="Lapidus A."/>
            <person name="Glavina del Rio T."/>
            <person name="Dalin E."/>
            <person name="Tice H."/>
            <person name="Bruce D."/>
            <person name="Goodwin L."/>
            <person name="Pitluck S."/>
            <person name="Kiss H."/>
            <person name="Brettin T."/>
            <person name="Detter J.C."/>
            <person name="Han C."/>
            <person name="Kuske C.R."/>
            <person name="Schmutz J."/>
            <person name="Larimer F."/>
            <person name="Land M."/>
            <person name="Hauser L."/>
            <person name="Kyrpides N."/>
            <person name="Lykidis A."/>
            <person name="Lovley D."/>
            <person name="Richardson P."/>
        </authorList>
    </citation>
    <scope>NUCLEOTIDE SEQUENCE [LARGE SCALE GENOMIC DNA]</scope>
    <source>
        <strain evidence="2">ATCC BAA-1014 / DSM 16622 / JCM 12645 / Bem</strain>
    </source>
</reference>
<sequence length="488" mass="56460">MGYRKSIKFSHYIVTDPDPYGELLGYIRPQLKDLSSFKYWKPIHDRHLLLILQNLHLGYQISPETYVAYSRNKNDYSKQEVPVPPVKVAYGPTTRIIDGLAKFGLIEGTKGIYYPDQHVAFRARMRATSVMASFFARIGTGNLQLKARHQLIVLRDEEGRNLPFEETEETFLMRRNLQFINSINQRHFVGLCVYDEVFDEIFHRINSSDTGGTASTELYFGNTDLHRCFCNGTFSEGGRFYGGFWQNLPKEYRKFIRIDNKIIVELDYSCLHPTLLYLEDGLPVPAGDMYEVPTFPPEARKLLKVSMNIMLNAKNRASAKKALIAEMRKNPNFPLLPKGLSIDQLFDGFMEKHNGIGKYFFSSAGRRLQRVDSDIAEAVMLKLVKKNICVLPLHDSFLVSRLHQNELSCTMDRIVSAKYGTEIKVKRDKTSWDLIYDLDIQDEYHHDIEAFEREAIRNADNGFSKYHIQYRKFEAKEGEQKRKGVSLQ</sequence>
<protein>
    <submittedName>
        <fullName evidence="1">Uncharacterized protein</fullName>
    </submittedName>
</protein>
<organism evidence="1 2">
    <name type="scientific">Citrifermentans bemidjiense (strain ATCC BAA-1014 / DSM 16622 / JCM 12645 / Bem)</name>
    <name type="common">Geobacter bemidjiensis</name>
    <dbReference type="NCBI Taxonomy" id="404380"/>
    <lineage>
        <taxon>Bacteria</taxon>
        <taxon>Pseudomonadati</taxon>
        <taxon>Thermodesulfobacteriota</taxon>
        <taxon>Desulfuromonadia</taxon>
        <taxon>Geobacterales</taxon>
        <taxon>Geobacteraceae</taxon>
        <taxon>Citrifermentans</taxon>
    </lineage>
</organism>
<dbReference type="RefSeq" id="WP_012531438.1">
    <property type="nucleotide sequence ID" value="NC_011146.1"/>
</dbReference>
<evidence type="ECO:0000313" key="2">
    <source>
        <dbReference type="Proteomes" id="UP000008825"/>
    </source>
</evidence>
<dbReference type="EMBL" id="CP001124">
    <property type="protein sequence ID" value="ACH40009.1"/>
    <property type="molecule type" value="Genomic_DNA"/>
</dbReference>
<dbReference type="KEGG" id="gbm:Gbem_3006"/>
<reference evidence="1 2" key="2">
    <citation type="journal article" date="2010" name="BMC Genomics">
        <title>The genome of Geobacter bemidjiensis, exemplar for the subsurface clade of Geobacter species that predominate in Fe(III)-reducing subsurface environments.</title>
        <authorList>
            <person name="Aklujkar M."/>
            <person name="Young N.D."/>
            <person name="Holmes D."/>
            <person name="Chavan M."/>
            <person name="Risso C."/>
            <person name="Kiss H.E."/>
            <person name="Han C.S."/>
            <person name="Land M.L."/>
            <person name="Lovley D.R."/>
        </authorList>
    </citation>
    <scope>NUCLEOTIDE SEQUENCE [LARGE SCALE GENOMIC DNA]</scope>
    <source>
        <strain evidence="2">ATCC BAA-1014 / DSM 16622 / JCM 12645 / Bem</strain>
    </source>
</reference>
<dbReference type="eggNOG" id="ENOG50335X0">
    <property type="taxonomic scope" value="Bacteria"/>
</dbReference>
<proteinExistence type="predicted"/>
<dbReference type="HOGENOM" id="CLU_558679_0_0_7"/>
<accession>B5E840</accession>
<dbReference type="OrthoDB" id="7059994at2"/>
<gene>
    <name evidence="1" type="ordered locus">Gbem_3006</name>
</gene>
<dbReference type="AlphaFoldDB" id="B5E840"/>
<dbReference type="Proteomes" id="UP000008825">
    <property type="component" value="Chromosome"/>
</dbReference>
<evidence type="ECO:0000313" key="1">
    <source>
        <dbReference type="EMBL" id="ACH40009.1"/>
    </source>
</evidence>